<keyword evidence="3" id="KW-1185">Reference proteome</keyword>
<reference evidence="2 3" key="1">
    <citation type="submission" date="2021-06" db="EMBL/GenBank/DDBJ databases">
        <title>A haploid diamondback moth (Plutella xylostella L.) genome assembly resolves 31 chromosomes and identifies a diamide resistance mutation.</title>
        <authorList>
            <person name="Ward C.M."/>
            <person name="Perry K.D."/>
            <person name="Baker G."/>
            <person name="Powis K."/>
            <person name="Heckel D.G."/>
            <person name="Baxter S.W."/>
        </authorList>
    </citation>
    <scope>NUCLEOTIDE SEQUENCE [LARGE SCALE GENOMIC DNA]</scope>
    <source>
        <strain evidence="2 3">LV</strain>
        <tissue evidence="2">Single pupa</tissue>
    </source>
</reference>
<feature type="compositionally biased region" description="Basic residues" evidence="1">
    <location>
        <begin position="1"/>
        <end position="32"/>
    </location>
</feature>
<dbReference type="EMBL" id="JAHIBW010000019">
    <property type="protein sequence ID" value="KAG7301817.1"/>
    <property type="molecule type" value="Genomic_DNA"/>
</dbReference>
<proteinExistence type="predicted"/>
<protein>
    <submittedName>
        <fullName evidence="2">Uncharacterized protein</fullName>
    </submittedName>
</protein>
<dbReference type="Proteomes" id="UP000823941">
    <property type="component" value="Chromosome 19"/>
</dbReference>
<dbReference type="PANTHER" id="PTHR34239">
    <property type="entry name" value="APPLE DOMAIN-CONTAINING PROTEIN"/>
    <property type="match status" value="1"/>
</dbReference>
<evidence type="ECO:0000313" key="2">
    <source>
        <dbReference type="EMBL" id="KAG7301817.1"/>
    </source>
</evidence>
<dbReference type="PANTHER" id="PTHR34239:SF2">
    <property type="entry name" value="TRANSPOSABLE ELEMENT P TRANSPOSASE_THAP9 CONSERVED DOMAIN-CONTAINING PROTEIN"/>
    <property type="match status" value="1"/>
</dbReference>
<name>A0ABQ7Q9A4_PLUXY</name>
<evidence type="ECO:0000313" key="3">
    <source>
        <dbReference type="Proteomes" id="UP000823941"/>
    </source>
</evidence>
<gene>
    <name evidence="2" type="ORF">JYU34_014848</name>
</gene>
<organism evidence="2 3">
    <name type="scientific">Plutella xylostella</name>
    <name type="common">Diamondback moth</name>
    <name type="synonym">Plutella maculipennis</name>
    <dbReference type="NCBI Taxonomy" id="51655"/>
    <lineage>
        <taxon>Eukaryota</taxon>
        <taxon>Metazoa</taxon>
        <taxon>Ecdysozoa</taxon>
        <taxon>Arthropoda</taxon>
        <taxon>Hexapoda</taxon>
        <taxon>Insecta</taxon>
        <taxon>Pterygota</taxon>
        <taxon>Neoptera</taxon>
        <taxon>Endopterygota</taxon>
        <taxon>Lepidoptera</taxon>
        <taxon>Glossata</taxon>
        <taxon>Ditrysia</taxon>
        <taxon>Yponomeutoidea</taxon>
        <taxon>Plutellidae</taxon>
        <taxon>Plutella</taxon>
    </lineage>
</organism>
<feature type="region of interest" description="Disordered" evidence="1">
    <location>
        <begin position="275"/>
        <end position="353"/>
    </location>
</feature>
<sequence>MGKKRKRSRSRDSKRLRKENRRLKEMLKRRRLNSSSSEVSQDSHDTLNSPIESERGAADGNTIVLSPMHADEVVDTEIINEMDDRETEADLDPEILQILGDDPSNENKFGEDLHNQILPRWKHILAKGLDKEVKSELCKLYLPPENCGSLRAPKLNPQVRRFLSEPNKKKESFNESKQNQLSSCLAALGKSLNIALSNKGNAVPQDIIKPLSDAGRLLCDFHYRESQSRRYAIINVINKDMRETLKNTMIDEFLFGADLAEQLKQDKEITRVAMDLRTPRPSRLPAAGQVQRGTLNYRGARGPASAARQYPSQQKPPASSGAGAATSSRGRDHRRYESSSWRKPNGRGRTTRR</sequence>
<evidence type="ECO:0000256" key="1">
    <source>
        <dbReference type="SAM" id="MobiDB-lite"/>
    </source>
</evidence>
<feature type="region of interest" description="Disordered" evidence="1">
    <location>
        <begin position="1"/>
        <end position="58"/>
    </location>
</feature>
<comment type="caution">
    <text evidence="2">The sequence shown here is derived from an EMBL/GenBank/DDBJ whole genome shotgun (WGS) entry which is preliminary data.</text>
</comment>
<feature type="compositionally biased region" description="Low complexity" evidence="1">
    <location>
        <begin position="318"/>
        <end position="328"/>
    </location>
</feature>
<accession>A0ABQ7Q9A4</accession>
<feature type="compositionally biased region" description="Basic residues" evidence="1">
    <location>
        <begin position="344"/>
        <end position="353"/>
    </location>
</feature>